<keyword evidence="6" id="KW-1185">Reference proteome</keyword>
<dbReference type="PROSITE" id="PS50932">
    <property type="entry name" value="HTH_LACI_2"/>
    <property type="match status" value="1"/>
</dbReference>
<dbReference type="InterPro" id="IPR046335">
    <property type="entry name" value="LacI/GalR-like_sensor"/>
</dbReference>
<dbReference type="Proteomes" id="UP000569914">
    <property type="component" value="Unassembled WGS sequence"/>
</dbReference>
<dbReference type="RefSeq" id="WP_312878881.1">
    <property type="nucleotide sequence ID" value="NZ_JACCBU010000001.1"/>
</dbReference>
<dbReference type="Pfam" id="PF00356">
    <property type="entry name" value="LacI"/>
    <property type="match status" value="1"/>
</dbReference>
<dbReference type="InterPro" id="IPR000843">
    <property type="entry name" value="HTH_LacI"/>
</dbReference>
<dbReference type="GO" id="GO:0003700">
    <property type="term" value="F:DNA-binding transcription factor activity"/>
    <property type="evidence" value="ECO:0007669"/>
    <property type="project" value="TreeGrafter"/>
</dbReference>
<dbReference type="InterPro" id="IPR028082">
    <property type="entry name" value="Peripla_BP_I"/>
</dbReference>
<dbReference type="SMART" id="SM00354">
    <property type="entry name" value="HTH_LACI"/>
    <property type="match status" value="1"/>
</dbReference>
<dbReference type="EMBL" id="JACCBU010000001">
    <property type="protein sequence ID" value="NYE70462.1"/>
    <property type="molecule type" value="Genomic_DNA"/>
</dbReference>
<keyword evidence="2 5" id="KW-0238">DNA-binding</keyword>
<dbReference type="CDD" id="cd01392">
    <property type="entry name" value="HTH_LacI"/>
    <property type="match status" value="1"/>
</dbReference>
<evidence type="ECO:0000256" key="3">
    <source>
        <dbReference type="ARBA" id="ARBA00023163"/>
    </source>
</evidence>
<dbReference type="Pfam" id="PF13377">
    <property type="entry name" value="Peripla_BP_3"/>
    <property type="match status" value="1"/>
</dbReference>
<keyword evidence="1" id="KW-0805">Transcription regulation</keyword>
<dbReference type="SUPFAM" id="SSF47413">
    <property type="entry name" value="lambda repressor-like DNA-binding domains"/>
    <property type="match status" value="1"/>
</dbReference>
<evidence type="ECO:0000256" key="2">
    <source>
        <dbReference type="ARBA" id="ARBA00023125"/>
    </source>
</evidence>
<dbReference type="SUPFAM" id="SSF53822">
    <property type="entry name" value="Periplasmic binding protein-like I"/>
    <property type="match status" value="1"/>
</dbReference>
<name>A0A7Y9I546_9ACTN</name>
<dbReference type="CDD" id="cd01574">
    <property type="entry name" value="PBP1_LacI"/>
    <property type="match status" value="1"/>
</dbReference>
<dbReference type="PANTHER" id="PTHR30146:SF153">
    <property type="entry name" value="LACTOSE OPERON REPRESSOR"/>
    <property type="match status" value="1"/>
</dbReference>
<protein>
    <submittedName>
        <fullName evidence="5">DNA-binding LacI/PurR family transcriptional regulator</fullName>
    </submittedName>
</protein>
<dbReference type="PANTHER" id="PTHR30146">
    <property type="entry name" value="LACI-RELATED TRANSCRIPTIONAL REPRESSOR"/>
    <property type="match status" value="1"/>
</dbReference>
<dbReference type="AlphaFoldDB" id="A0A7Y9I546"/>
<accession>A0A7Y9I546</accession>
<dbReference type="Gene3D" id="3.40.50.2300">
    <property type="match status" value="2"/>
</dbReference>
<evidence type="ECO:0000259" key="4">
    <source>
        <dbReference type="PROSITE" id="PS50932"/>
    </source>
</evidence>
<evidence type="ECO:0000313" key="6">
    <source>
        <dbReference type="Proteomes" id="UP000569914"/>
    </source>
</evidence>
<dbReference type="InterPro" id="IPR010982">
    <property type="entry name" value="Lambda_DNA-bd_dom_sf"/>
</dbReference>
<reference evidence="5 6" key="1">
    <citation type="submission" date="2020-07" db="EMBL/GenBank/DDBJ databases">
        <title>Sequencing the genomes of 1000 actinobacteria strains.</title>
        <authorList>
            <person name="Klenk H.-P."/>
        </authorList>
    </citation>
    <scope>NUCLEOTIDE SEQUENCE [LARGE SCALE GENOMIC DNA]</scope>
    <source>
        <strain evidence="5 6">DSM 22083</strain>
    </source>
</reference>
<dbReference type="GO" id="GO:0000976">
    <property type="term" value="F:transcription cis-regulatory region binding"/>
    <property type="evidence" value="ECO:0007669"/>
    <property type="project" value="TreeGrafter"/>
</dbReference>
<sequence length="341" mass="35982">MNARRPSLADVARRAAVSTQTVSRVANGRTNVDAATRERVQQAMAELGYRPNRAARALKAGRFHAIGVITSYLTSFGMMRTLDEIVQAASAAGYSITLLPITATSGGVSGAIDRLSEQAVDGIIVTVEPHLLEGAEVTLPGDVPIVVVNTGAGTGLNLVDSDQEGGARLATRHLLDLGHAAVWHLAGPGESASAAHRTRGWAATLREAGLEPPPVLTGDWTAESGYRHGRGLAGRRDVTAVFAANDQLALGLIQALHEAGRAVPDEVSVVGFDDTPESPYFWPPLTTVRQDFTEIGRTAIALLLQQLEAPDPAPGRERLIPTSLVVRQSTAAPPRSVFHVT</sequence>
<organism evidence="5 6">
    <name type="scientific">Microlunatus parietis</name>
    <dbReference type="NCBI Taxonomy" id="682979"/>
    <lineage>
        <taxon>Bacteria</taxon>
        <taxon>Bacillati</taxon>
        <taxon>Actinomycetota</taxon>
        <taxon>Actinomycetes</taxon>
        <taxon>Propionibacteriales</taxon>
        <taxon>Propionibacteriaceae</taxon>
        <taxon>Microlunatus</taxon>
    </lineage>
</organism>
<evidence type="ECO:0000256" key="1">
    <source>
        <dbReference type="ARBA" id="ARBA00023015"/>
    </source>
</evidence>
<proteinExistence type="predicted"/>
<keyword evidence="3" id="KW-0804">Transcription</keyword>
<feature type="domain" description="HTH lacI-type" evidence="4">
    <location>
        <begin position="6"/>
        <end position="60"/>
    </location>
</feature>
<comment type="caution">
    <text evidence="5">The sequence shown here is derived from an EMBL/GenBank/DDBJ whole genome shotgun (WGS) entry which is preliminary data.</text>
</comment>
<dbReference type="Gene3D" id="1.10.260.40">
    <property type="entry name" value="lambda repressor-like DNA-binding domains"/>
    <property type="match status" value="1"/>
</dbReference>
<evidence type="ECO:0000313" key="5">
    <source>
        <dbReference type="EMBL" id="NYE70462.1"/>
    </source>
</evidence>
<gene>
    <name evidence="5" type="ORF">BKA15_001791</name>
</gene>